<dbReference type="InterPro" id="IPR057678">
    <property type="entry name" value="DUF7918"/>
</dbReference>
<protein>
    <recommendedName>
        <fullName evidence="2">DUF7918 domain-containing protein</fullName>
    </recommendedName>
</protein>
<dbReference type="OrthoDB" id="3364132at2759"/>
<feature type="compositionally biased region" description="Low complexity" evidence="1">
    <location>
        <begin position="194"/>
        <end position="208"/>
    </location>
</feature>
<dbReference type="EMBL" id="KN818336">
    <property type="protein sequence ID" value="KIL58504.1"/>
    <property type="molecule type" value="Genomic_DNA"/>
</dbReference>
<proteinExistence type="predicted"/>
<evidence type="ECO:0000313" key="3">
    <source>
        <dbReference type="EMBL" id="KIL58504.1"/>
    </source>
</evidence>
<feature type="region of interest" description="Disordered" evidence="1">
    <location>
        <begin position="190"/>
        <end position="218"/>
    </location>
</feature>
<dbReference type="Proteomes" id="UP000054549">
    <property type="component" value="Unassembled WGS sequence"/>
</dbReference>
<dbReference type="Pfam" id="PF25534">
    <property type="entry name" value="DUF7918"/>
    <property type="match status" value="1"/>
</dbReference>
<reference evidence="3 4" key="1">
    <citation type="submission" date="2014-04" db="EMBL/GenBank/DDBJ databases">
        <title>Evolutionary Origins and Diversification of the Mycorrhizal Mutualists.</title>
        <authorList>
            <consortium name="DOE Joint Genome Institute"/>
            <consortium name="Mycorrhizal Genomics Consortium"/>
            <person name="Kohler A."/>
            <person name="Kuo A."/>
            <person name="Nagy L.G."/>
            <person name="Floudas D."/>
            <person name="Copeland A."/>
            <person name="Barry K.W."/>
            <person name="Cichocki N."/>
            <person name="Veneault-Fourrey C."/>
            <person name="LaButti K."/>
            <person name="Lindquist E.A."/>
            <person name="Lipzen A."/>
            <person name="Lundell T."/>
            <person name="Morin E."/>
            <person name="Murat C."/>
            <person name="Riley R."/>
            <person name="Ohm R."/>
            <person name="Sun H."/>
            <person name="Tunlid A."/>
            <person name="Henrissat B."/>
            <person name="Grigoriev I.V."/>
            <person name="Hibbett D.S."/>
            <person name="Martin F."/>
        </authorList>
    </citation>
    <scope>NUCLEOTIDE SEQUENCE [LARGE SCALE GENOMIC DNA]</scope>
    <source>
        <strain evidence="3 4">Koide BX008</strain>
    </source>
</reference>
<name>A0A0C2SWN8_AMAMK</name>
<evidence type="ECO:0000259" key="2">
    <source>
        <dbReference type="Pfam" id="PF25534"/>
    </source>
</evidence>
<gene>
    <name evidence="3" type="ORF">M378DRAFT_314670</name>
</gene>
<sequence length="246" mass="27986">MATCYIPSEVGQSFAVKWTNITIKQQNSLYLQLYFDGHLVAERGFWNYSDQNEVVFEGKRISDMNVRTFVFAPREEINDGHDNGSVVNYSDKLGEIRLDVSAAIITEVKCTCRCMTKFERKPDGVLDDAKVERAVKEVPHRIRYADEVTKERSSIPSESGCSGRHRTYEPAKVFATFIFKYRPIDVLQANNIAPRPSQPGSNGPSQSSAMKRAPSARPMEVYCIEESDELISEEEEEEEESDFLYV</sequence>
<accession>A0A0C2SWN8</accession>
<dbReference type="AlphaFoldDB" id="A0A0C2SWN8"/>
<dbReference type="InParanoid" id="A0A0C2SWN8"/>
<feature type="domain" description="DUF7918" evidence="2">
    <location>
        <begin position="2"/>
        <end position="195"/>
    </location>
</feature>
<evidence type="ECO:0000313" key="4">
    <source>
        <dbReference type="Proteomes" id="UP000054549"/>
    </source>
</evidence>
<dbReference type="HOGENOM" id="CLU_1128809_0_0_1"/>
<evidence type="ECO:0000256" key="1">
    <source>
        <dbReference type="SAM" id="MobiDB-lite"/>
    </source>
</evidence>
<keyword evidence="4" id="KW-1185">Reference proteome</keyword>
<organism evidence="3 4">
    <name type="scientific">Amanita muscaria (strain Koide BX008)</name>
    <dbReference type="NCBI Taxonomy" id="946122"/>
    <lineage>
        <taxon>Eukaryota</taxon>
        <taxon>Fungi</taxon>
        <taxon>Dikarya</taxon>
        <taxon>Basidiomycota</taxon>
        <taxon>Agaricomycotina</taxon>
        <taxon>Agaricomycetes</taxon>
        <taxon>Agaricomycetidae</taxon>
        <taxon>Agaricales</taxon>
        <taxon>Pluteineae</taxon>
        <taxon>Amanitaceae</taxon>
        <taxon>Amanita</taxon>
    </lineage>
</organism>